<evidence type="ECO:0000256" key="3">
    <source>
        <dbReference type="ARBA" id="ARBA00023038"/>
    </source>
</evidence>
<organism evidence="6 7">
    <name type="scientific">Elaeophora elaphi</name>
    <dbReference type="NCBI Taxonomy" id="1147741"/>
    <lineage>
        <taxon>Eukaryota</taxon>
        <taxon>Metazoa</taxon>
        <taxon>Ecdysozoa</taxon>
        <taxon>Nematoda</taxon>
        <taxon>Chromadorea</taxon>
        <taxon>Rhabditida</taxon>
        <taxon>Spirurina</taxon>
        <taxon>Spiruromorpha</taxon>
        <taxon>Filarioidea</taxon>
        <taxon>Onchocercidae</taxon>
        <taxon>Elaeophora</taxon>
    </lineage>
</organism>
<dbReference type="InterPro" id="IPR001781">
    <property type="entry name" value="Znf_LIM"/>
</dbReference>
<dbReference type="PROSITE" id="PS00478">
    <property type="entry name" value="LIM_DOMAIN_1"/>
    <property type="match status" value="1"/>
</dbReference>
<dbReference type="PANTHER" id="PTHR24214:SF38">
    <property type="entry name" value="PDZ AND LIM DOMAIN PROTEIN ZASP-RELATED"/>
    <property type="match status" value="1"/>
</dbReference>
<keyword evidence="2 4" id="KW-0862">Zinc</keyword>
<evidence type="ECO:0000256" key="4">
    <source>
        <dbReference type="PROSITE-ProRule" id="PRU00125"/>
    </source>
</evidence>
<keyword evidence="1 4" id="KW-0479">Metal-binding</keyword>
<keyword evidence="3 4" id="KW-0440">LIM domain</keyword>
<protein>
    <submittedName>
        <fullName evidence="7">LIM zinc-binding domain-containing protein</fullName>
    </submittedName>
</protein>
<dbReference type="SMART" id="SM00132">
    <property type="entry name" value="LIM"/>
    <property type="match status" value="2"/>
</dbReference>
<dbReference type="AlphaFoldDB" id="A0A0R3RGK1"/>
<name>A0A0R3RGK1_9BILA</name>
<evidence type="ECO:0000313" key="7">
    <source>
        <dbReference type="WBParaSite" id="EEL_0000053801-mRNA-1"/>
    </source>
</evidence>
<accession>A0A0R3RGK1</accession>
<dbReference type="PANTHER" id="PTHR24214">
    <property type="entry name" value="PDZ AND LIM DOMAIN PROTEIN ZASP"/>
    <property type="match status" value="1"/>
</dbReference>
<dbReference type="GO" id="GO:0005912">
    <property type="term" value="C:adherens junction"/>
    <property type="evidence" value="ECO:0007669"/>
    <property type="project" value="TreeGrafter"/>
</dbReference>
<dbReference type="InterPro" id="IPR050604">
    <property type="entry name" value="PDZ-LIM_domain"/>
</dbReference>
<evidence type="ECO:0000256" key="2">
    <source>
        <dbReference type="ARBA" id="ARBA00022833"/>
    </source>
</evidence>
<dbReference type="GO" id="GO:0051371">
    <property type="term" value="F:muscle alpha-actinin binding"/>
    <property type="evidence" value="ECO:0007669"/>
    <property type="project" value="TreeGrafter"/>
</dbReference>
<proteinExistence type="predicted"/>
<evidence type="ECO:0000313" key="6">
    <source>
        <dbReference type="Proteomes" id="UP000050640"/>
    </source>
</evidence>
<dbReference type="Proteomes" id="UP000050640">
    <property type="component" value="Unplaced"/>
</dbReference>
<evidence type="ECO:0000256" key="1">
    <source>
        <dbReference type="ARBA" id="ARBA00022723"/>
    </source>
</evidence>
<dbReference type="WBParaSite" id="EEL_0000053801-mRNA-1">
    <property type="protein sequence ID" value="EEL_0000053801-mRNA-1"/>
    <property type="gene ID" value="EEL_0000053801"/>
</dbReference>
<dbReference type="GO" id="GO:0061061">
    <property type="term" value="P:muscle structure development"/>
    <property type="evidence" value="ECO:0007669"/>
    <property type="project" value="TreeGrafter"/>
</dbReference>
<dbReference type="GO" id="GO:0030036">
    <property type="term" value="P:actin cytoskeleton organization"/>
    <property type="evidence" value="ECO:0007669"/>
    <property type="project" value="TreeGrafter"/>
</dbReference>
<dbReference type="GO" id="GO:0030018">
    <property type="term" value="C:Z disc"/>
    <property type="evidence" value="ECO:0007669"/>
    <property type="project" value="TreeGrafter"/>
</dbReference>
<dbReference type="GO" id="GO:0046872">
    <property type="term" value="F:metal ion binding"/>
    <property type="evidence" value="ECO:0007669"/>
    <property type="project" value="UniProtKB-KW"/>
</dbReference>
<keyword evidence="6" id="KW-1185">Reference proteome</keyword>
<dbReference type="GO" id="GO:0001725">
    <property type="term" value="C:stress fiber"/>
    <property type="evidence" value="ECO:0007669"/>
    <property type="project" value="TreeGrafter"/>
</dbReference>
<evidence type="ECO:0000259" key="5">
    <source>
        <dbReference type="PROSITE" id="PS50023"/>
    </source>
</evidence>
<dbReference type="PROSITE" id="PS50023">
    <property type="entry name" value="LIM_DOMAIN_2"/>
    <property type="match status" value="1"/>
</dbReference>
<dbReference type="GO" id="GO:0003779">
    <property type="term" value="F:actin binding"/>
    <property type="evidence" value="ECO:0007669"/>
    <property type="project" value="TreeGrafter"/>
</dbReference>
<dbReference type="GO" id="GO:0031941">
    <property type="term" value="C:filamentous actin"/>
    <property type="evidence" value="ECO:0007669"/>
    <property type="project" value="TreeGrafter"/>
</dbReference>
<reference evidence="7" key="1">
    <citation type="submission" date="2017-02" db="UniProtKB">
        <authorList>
            <consortium name="WormBaseParasite"/>
        </authorList>
    </citation>
    <scope>IDENTIFICATION</scope>
</reference>
<dbReference type="Gene3D" id="2.10.110.10">
    <property type="entry name" value="Cysteine Rich Protein"/>
    <property type="match status" value="2"/>
</dbReference>
<sequence>LPSRQCELCKLLKRNVIYSLNKIWHREHFTCIRCNCRVGYDGRPFRKCRSNQNYPICIDCYMEEYHPKCGVCKKALRETCVKAMNKLWHRCCFMCTKCHSPFANGMFVIFKGKPYDIDCFYLTKYENEMIQVVNQGSSLTESIATAGIFPSFKICKSSCHFLHF</sequence>
<dbReference type="STRING" id="1147741.A0A0R3RGK1"/>
<dbReference type="Pfam" id="PF00412">
    <property type="entry name" value="LIM"/>
    <property type="match status" value="1"/>
</dbReference>
<feature type="domain" description="LIM zinc-binding" evidence="5">
    <location>
        <begin position="67"/>
        <end position="126"/>
    </location>
</feature>
<dbReference type="SUPFAM" id="SSF57716">
    <property type="entry name" value="Glucocorticoid receptor-like (DNA-binding domain)"/>
    <property type="match status" value="1"/>
</dbReference>